<dbReference type="EMBL" id="BTSY01000005">
    <property type="protein sequence ID" value="GMT28755.1"/>
    <property type="molecule type" value="Genomic_DNA"/>
</dbReference>
<keyword evidence="1" id="KW-0472">Membrane</keyword>
<name>A0AAV5WE73_9BILA</name>
<feature type="transmembrane region" description="Helical" evidence="1">
    <location>
        <begin position="93"/>
        <end position="114"/>
    </location>
</feature>
<evidence type="ECO:0000313" key="3">
    <source>
        <dbReference type="EMBL" id="GMT28755.1"/>
    </source>
</evidence>
<sequence length="161" mass="18479">CRCSLSFFLIYRFLAMAEQSLGLCGPEPVSFEVYVPHGNHPIWTMPNCSEEASACISIYKRRVLDMGVRMTKNYRYKGISTDTPQNWINMTTIIMAVSMVVVVVLIGGASFARLSRELRPRQKKEVLDNQVSEWYQNSSAKSYLLLMGMQLHEKEEQTKKE</sequence>
<organism evidence="3 4">
    <name type="scientific">Pristionchus fissidentatus</name>
    <dbReference type="NCBI Taxonomy" id="1538716"/>
    <lineage>
        <taxon>Eukaryota</taxon>
        <taxon>Metazoa</taxon>
        <taxon>Ecdysozoa</taxon>
        <taxon>Nematoda</taxon>
        <taxon>Chromadorea</taxon>
        <taxon>Rhabditida</taxon>
        <taxon>Rhabditina</taxon>
        <taxon>Diplogasteromorpha</taxon>
        <taxon>Diplogasteroidea</taxon>
        <taxon>Neodiplogasteridae</taxon>
        <taxon>Pristionchus</taxon>
    </lineage>
</organism>
<dbReference type="Proteomes" id="UP001432322">
    <property type="component" value="Unassembled WGS sequence"/>
</dbReference>
<protein>
    <submittedName>
        <fullName evidence="3">Uncharacterized protein</fullName>
    </submittedName>
</protein>
<keyword evidence="1" id="KW-0812">Transmembrane</keyword>
<reference evidence="3" key="1">
    <citation type="submission" date="2023-10" db="EMBL/GenBank/DDBJ databases">
        <title>Genome assembly of Pristionchus species.</title>
        <authorList>
            <person name="Yoshida K."/>
            <person name="Sommer R.J."/>
        </authorList>
    </citation>
    <scope>NUCLEOTIDE SEQUENCE</scope>
    <source>
        <strain evidence="3">RS5133</strain>
    </source>
</reference>
<dbReference type="AlphaFoldDB" id="A0AAV5WE73"/>
<feature type="chain" id="PRO_5043842940" evidence="2">
    <location>
        <begin position="18"/>
        <end position="161"/>
    </location>
</feature>
<accession>A0AAV5WE73</accession>
<feature type="non-terminal residue" evidence="3">
    <location>
        <position position="1"/>
    </location>
</feature>
<feature type="signal peptide" evidence="2">
    <location>
        <begin position="1"/>
        <end position="17"/>
    </location>
</feature>
<proteinExistence type="predicted"/>
<gene>
    <name evidence="3" type="ORF">PFISCL1PPCAC_20052</name>
</gene>
<keyword evidence="1" id="KW-1133">Transmembrane helix</keyword>
<keyword evidence="2" id="KW-0732">Signal</keyword>
<keyword evidence="4" id="KW-1185">Reference proteome</keyword>
<comment type="caution">
    <text evidence="3">The sequence shown here is derived from an EMBL/GenBank/DDBJ whole genome shotgun (WGS) entry which is preliminary data.</text>
</comment>
<evidence type="ECO:0000313" key="4">
    <source>
        <dbReference type="Proteomes" id="UP001432322"/>
    </source>
</evidence>
<evidence type="ECO:0000256" key="2">
    <source>
        <dbReference type="SAM" id="SignalP"/>
    </source>
</evidence>
<evidence type="ECO:0000256" key="1">
    <source>
        <dbReference type="SAM" id="Phobius"/>
    </source>
</evidence>